<dbReference type="Proteomes" id="UP000637720">
    <property type="component" value="Unassembled WGS sequence"/>
</dbReference>
<evidence type="ECO:0000259" key="11">
    <source>
        <dbReference type="Pfam" id="PF01048"/>
    </source>
</evidence>
<comment type="function">
    <text evidence="1">The purine nucleoside phosphorylases catalyze the phosphorolytic breakdown of the N-glycosidic bond in the beta-(deoxy)ribonucleoside molecules, with the formation of the corresponding free purine bases and pentose-1-phosphate. Cleaves guanosine, inosine, 2'-deoxyguanosine and 2'-deoxyinosine.</text>
</comment>
<keyword evidence="7 9" id="KW-0808">Transferase</keyword>
<feature type="domain" description="Nucleoside phosphorylase" evidence="11">
    <location>
        <begin position="23"/>
        <end position="268"/>
    </location>
</feature>
<evidence type="ECO:0000313" key="12">
    <source>
        <dbReference type="EMBL" id="GGK00417.1"/>
    </source>
</evidence>
<comment type="similarity">
    <text evidence="3 9">Belongs to the PNP/MTAP phosphorylase family.</text>
</comment>
<evidence type="ECO:0000256" key="5">
    <source>
        <dbReference type="ARBA" id="ARBA00022553"/>
    </source>
</evidence>
<dbReference type="PANTHER" id="PTHR11904">
    <property type="entry name" value="METHYLTHIOADENOSINE/PURINE NUCLEOSIDE PHOSPHORYLASE"/>
    <property type="match status" value="1"/>
</dbReference>
<reference evidence="12" key="2">
    <citation type="submission" date="2020-09" db="EMBL/GenBank/DDBJ databases">
        <authorList>
            <person name="Sun Q."/>
            <person name="Ohkuma M."/>
        </authorList>
    </citation>
    <scope>NUCLEOTIDE SEQUENCE</scope>
    <source>
        <strain evidence="12">JCM 14719</strain>
    </source>
</reference>
<dbReference type="NCBIfam" id="TIGR01700">
    <property type="entry name" value="PNPH"/>
    <property type="match status" value="1"/>
</dbReference>
<dbReference type="PANTHER" id="PTHR11904:SF9">
    <property type="entry name" value="PURINE NUCLEOSIDE PHOSPHORYLASE-RELATED"/>
    <property type="match status" value="1"/>
</dbReference>
<comment type="catalytic activity">
    <reaction evidence="8">
        <text>a purine 2'-deoxy-D-ribonucleoside + phosphate = a purine nucleobase + 2-deoxy-alpha-D-ribose 1-phosphate</text>
        <dbReference type="Rhea" id="RHEA:36431"/>
        <dbReference type="ChEBI" id="CHEBI:26386"/>
        <dbReference type="ChEBI" id="CHEBI:43474"/>
        <dbReference type="ChEBI" id="CHEBI:57259"/>
        <dbReference type="ChEBI" id="CHEBI:142361"/>
        <dbReference type="EC" id="2.4.2.1"/>
    </reaction>
</comment>
<comment type="pathway">
    <text evidence="2 9">Purine metabolism; purine nucleoside salvage.</text>
</comment>
<dbReference type="InterPro" id="IPR035994">
    <property type="entry name" value="Nucleoside_phosphorylase_sf"/>
</dbReference>
<evidence type="ECO:0000256" key="7">
    <source>
        <dbReference type="ARBA" id="ARBA00022679"/>
    </source>
</evidence>
<feature type="binding site" evidence="10">
    <location>
        <position position="112"/>
    </location>
    <ligand>
        <name>phosphate</name>
        <dbReference type="ChEBI" id="CHEBI:43474"/>
    </ligand>
</feature>
<dbReference type="FunFam" id="3.40.50.1580:FF:000010">
    <property type="entry name" value="Purine nucleoside phosphorylase"/>
    <property type="match status" value="1"/>
</dbReference>
<dbReference type="AlphaFoldDB" id="A0A8J3BAA6"/>
<comment type="subunit">
    <text evidence="4">Homotrimer.</text>
</comment>
<dbReference type="NCBIfam" id="TIGR01697">
    <property type="entry name" value="PNPH-PUNA-XAPA"/>
    <property type="match status" value="1"/>
</dbReference>
<dbReference type="UniPathway" id="UPA00606"/>
<protein>
    <recommendedName>
        <fullName evidence="9">Purine nucleoside phosphorylase</fullName>
        <ecNumber evidence="9">2.4.2.1</ecNumber>
    </recommendedName>
    <alternativeName>
        <fullName evidence="9">Inosine-guanosine phosphorylase</fullName>
    </alternativeName>
</protein>
<dbReference type="SUPFAM" id="SSF53167">
    <property type="entry name" value="Purine and uridine phosphorylases"/>
    <property type="match status" value="1"/>
</dbReference>
<accession>A0A8J3BAA6</accession>
<dbReference type="GO" id="GO:0005737">
    <property type="term" value="C:cytoplasm"/>
    <property type="evidence" value="ECO:0007669"/>
    <property type="project" value="TreeGrafter"/>
</dbReference>
<dbReference type="EMBL" id="BMOF01000022">
    <property type="protein sequence ID" value="GGK00417.1"/>
    <property type="molecule type" value="Genomic_DNA"/>
</dbReference>
<reference evidence="12" key="1">
    <citation type="journal article" date="2014" name="Int. J. Syst. Evol. Microbiol.">
        <title>Complete genome sequence of Corynebacterium casei LMG S-19264T (=DSM 44701T), isolated from a smear-ripened cheese.</title>
        <authorList>
            <consortium name="US DOE Joint Genome Institute (JGI-PGF)"/>
            <person name="Walter F."/>
            <person name="Albersmeier A."/>
            <person name="Kalinowski J."/>
            <person name="Ruckert C."/>
        </authorList>
    </citation>
    <scope>NUCLEOTIDE SEQUENCE</scope>
    <source>
        <strain evidence="12">JCM 14719</strain>
    </source>
</reference>
<dbReference type="GO" id="GO:0009116">
    <property type="term" value="P:nucleoside metabolic process"/>
    <property type="evidence" value="ECO:0007669"/>
    <property type="project" value="InterPro"/>
</dbReference>
<dbReference type="Gene3D" id="3.40.50.1580">
    <property type="entry name" value="Nucleoside phosphorylase domain"/>
    <property type="match status" value="1"/>
</dbReference>
<evidence type="ECO:0000256" key="8">
    <source>
        <dbReference type="ARBA" id="ARBA00048556"/>
    </source>
</evidence>
<feature type="binding site" evidence="10">
    <location>
        <position position="234"/>
    </location>
    <ligand>
        <name>a purine D-ribonucleoside</name>
        <dbReference type="ChEBI" id="CHEBI:142355"/>
    </ligand>
</feature>
<evidence type="ECO:0000256" key="2">
    <source>
        <dbReference type="ARBA" id="ARBA00005058"/>
    </source>
</evidence>
<comment type="caution">
    <text evidence="12">The sequence shown here is derived from an EMBL/GenBank/DDBJ whole genome shotgun (WGS) entry which is preliminary data.</text>
</comment>
<dbReference type="PIRSF" id="PIRSF000477">
    <property type="entry name" value="PurNPase"/>
    <property type="match status" value="1"/>
</dbReference>
<dbReference type="CDD" id="cd09009">
    <property type="entry name" value="PNP-EcPNPII_like"/>
    <property type="match status" value="1"/>
</dbReference>
<dbReference type="NCBIfam" id="NF006054">
    <property type="entry name" value="PRK08202.1"/>
    <property type="match status" value="1"/>
</dbReference>
<evidence type="ECO:0000256" key="6">
    <source>
        <dbReference type="ARBA" id="ARBA00022676"/>
    </source>
</evidence>
<feature type="binding site" evidence="10">
    <location>
        <position position="60"/>
    </location>
    <ligand>
        <name>phosphate</name>
        <dbReference type="ChEBI" id="CHEBI:43474"/>
    </ligand>
</feature>
<dbReference type="EC" id="2.4.2.1" evidence="9"/>
<dbReference type="Pfam" id="PF01048">
    <property type="entry name" value="PNP_UDP_1"/>
    <property type="match status" value="1"/>
</dbReference>
<dbReference type="GO" id="GO:0004731">
    <property type="term" value="F:purine-nucleoside phosphorylase activity"/>
    <property type="evidence" value="ECO:0007669"/>
    <property type="project" value="UniProtKB-EC"/>
</dbReference>
<evidence type="ECO:0000256" key="4">
    <source>
        <dbReference type="ARBA" id="ARBA00011233"/>
    </source>
</evidence>
<feature type="binding site" evidence="10">
    <location>
        <begin position="80"/>
        <end position="82"/>
    </location>
    <ligand>
        <name>phosphate</name>
        <dbReference type="ChEBI" id="CHEBI:43474"/>
    </ligand>
</feature>
<evidence type="ECO:0000256" key="10">
    <source>
        <dbReference type="PIRSR" id="PIRSR000477-2"/>
    </source>
</evidence>
<evidence type="ECO:0000256" key="3">
    <source>
        <dbReference type="ARBA" id="ARBA00006751"/>
    </source>
</evidence>
<evidence type="ECO:0000313" key="13">
    <source>
        <dbReference type="Proteomes" id="UP000637720"/>
    </source>
</evidence>
<feature type="binding site" evidence="10">
    <location>
        <position position="30"/>
    </location>
    <ligand>
        <name>phosphate</name>
        <dbReference type="ChEBI" id="CHEBI:43474"/>
    </ligand>
</feature>
<name>A0A8J3BAA6_9BACI</name>
<keyword evidence="13" id="KW-1185">Reference proteome</keyword>
<evidence type="ECO:0000256" key="9">
    <source>
        <dbReference type="PIRNR" id="PIRNR000477"/>
    </source>
</evidence>
<dbReference type="InterPro" id="IPR011270">
    <property type="entry name" value="Pur_Nuc_Pase_Ino/Guo-sp"/>
</dbReference>
<organism evidence="12 13">
    <name type="scientific">Calditerricola satsumensis</name>
    <dbReference type="NCBI Taxonomy" id="373054"/>
    <lineage>
        <taxon>Bacteria</taxon>
        <taxon>Bacillati</taxon>
        <taxon>Bacillota</taxon>
        <taxon>Bacilli</taxon>
        <taxon>Bacillales</taxon>
        <taxon>Bacillaceae</taxon>
        <taxon>Calditerricola</taxon>
    </lineage>
</organism>
<feature type="binding site" evidence="10">
    <location>
        <position position="211"/>
    </location>
    <ligand>
        <name>phosphate</name>
        <dbReference type="ChEBI" id="CHEBI:43474"/>
    </ligand>
</feature>
<proteinExistence type="inferred from homology"/>
<dbReference type="InterPro" id="IPR000845">
    <property type="entry name" value="Nucleoside_phosphorylase_d"/>
</dbReference>
<dbReference type="InterPro" id="IPR011268">
    <property type="entry name" value="Purine_phosphorylase"/>
</dbReference>
<evidence type="ECO:0000256" key="1">
    <source>
        <dbReference type="ARBA" id="ARBA00002678"/>
    </source>
</evidence>
<sequence>MSLYERIEKVRAFLAPKLPVRPKIGLILGSGLGVMADEVEGVQIPYGEIPDFPVSTVEGHDGKLVVGTLRGKPVMTMKGRFHAYEGYSLEQVTFPVRVMKALGVDTLIVTNAAGGINTDFRPGDLMLIRDHLNLTFRNPLIGPNDERLGPRFPDMSEAYDRGLRELAKDVAAKLGISLREGVYAGLLGPSYETPAEIRMLRTLGADAVGMSTVPEVIVARHASIRVLGISCISNMAAGILPQPLSHAEVMETAERVKDTFRALVGGIVEAL</sequence>
<keyword evidence="5" id="KW-0597">Phosphoprotein</keyword>
<gene>
    <name evidence="12" type="primary">deoD</name>
    <name evidence="12" type="ORF">GCM10007043_13110</name>
</gene>
<keyword evidence="6 9" id="KW-0328">Glycosyltransferase</keyword>
<feature type="binding site" evidence="10">
    <location>
        <position position="192"/>
    </location>
    <ligand>
        <name>a purine D-ribonucleoside</name>
        <dbReference type="ChEBI" id="CHEBI:142355"/>
    </ligand>
</feature>